<dbReference type="AlphaFoldDB" id="A0A6M3JZ92"/>
<evidence type="ECO:0000313" key="1">
    <source>
        <dbReference type="EMBL" id="QJA63143.1"/>
    </source>
</evidence>
<name>A0A6M3JZ92_9ZZZZ</name>
<accession>A0A6M3JZ92</accession>
<gene>
    <name evidence="2" type="ORF">MM415A02025_0004</name>
    <name evidence="1" type="ORF">MM415B00647_0016</name>
</gene>
<evidence type="ECO:0000313" key="2">
    <source>
        <dbReference type="EMBL" id="QJA74382.1"/>
    </source>
</evidence>
<protein>
    <submittedName>
        <fullName evidence="2">Uncharacterized protein</fullName>
    </submittedName>
</protein>
<dbReference type="EMBL" id="MT141491">
    <property type="protein sequence ID" value="QJA63143.1"/>
    <property type="molecule type" value="Genomic_DNA"/>
</dbReference>
<proteinExistence type="predicted"/>
<organism evidence="2">
    <name type="scientific">viral metagenome</name>
    <dbReference type="NCBI Taxonomy" id="1070528"/>
    <lineage>
        <taxon>unclassified sequences</taxon>
        <taxon>metagenomes</taxon>
        <taxon>organismal metagenomes</taxon>
    </lineage>
</organism>
<sequence>MNLSPHYNPNNNLASMPFTWIGLFYNGGCPDPCDMLSGPCACGAWHHQYEWPDVLQVSVFGNVQVDEDYDRLFGRRKRR</sequence>
<dbReference type="EMBL" id="MT142094">
    <property type="protein sequence ID" value="QJA74382.1"/>
    <property type="molecule type" value="Genomic_DNA"/>
</dbReference>
<reference evidence="2" key="1">
    <citation type="submission" date="2020-03" db="EMBL/GenBank/DDBJ databases">
        <title>The deep terrestrial virosphere.</title>
        <authorList>
            <person name="Holmfeldt K."/>
            <person name="Nilsson E."/>
            <person name="Simone D."/>
            <person name="Lopez-Fernandez M."/>
            <person name="Wu X."/>
            <person name="de Brujin I."/>
            <person name="Lundin D."/>
            <person name="Andersson A."/>
            <person name="Bertilsson S."/>
            <person name="Dopson M."/>
        </authorList>
    </citation>
    <scope>NUCLEOTIDE SEQUENCE</scope>
    <source>
        <strain evidence="2">MM415A02025</strain>
        <strain evidence="1">MM415B00647</strain>
    </source>
</reference>